<organism evidence="1 2">
    <name type="scientific">Athelia psychrophila</name>
    <dbReference type="NCBI Taxonomy" id="1759441"/>
    <lineage>
        <taxon>Eukaryota</taxon>
        <taxon>Fungi</taxon>
        <taxon>Dikarya</taxon>
        <taxon>Basidiomycota</taxon>
        <taxon>Agaricomycotina</taxon>
        <taxon>Agaricomycetes</taxon>
        <taxon>Agaricomycetidae</taxon>
        <taxon>Atheliales</taxon>
        <taxon>Atheliaceae</taxon>
        <taxon>Athelia</taxon>
    </lineage>
</organism>
<sequence>MKHIPSEIWTQICSEACTDTGFTGLSLSLVSKFVRAASEPFKLQSVALFGPYRIIAFDSFLLEVPAHLRRIRYLFISYHSLPTDGVKASRSHQAVVEGQMHMSEAIQRILANAADYVEVLEIHAPSVTLYNTPNEPIPLIPLIPFPRLADLATYVNNHPLHRLDRIPADMDGNSERPLYPRLRKWHLTQEPLGIAYDSTKMFERISELAPFLTHLRVSRIRQNPSLLIDLAVGLGIEYFHHGTETEFGRLPSSVQKVYLKPSSSCSRGERGIARGNYITAMMVLRDLNQLGDERLVVLKPYEAAEESARDRHWDGRLGISGSRRGGMLEPSGQAAI</sequence>
<accession>A0A166I189</accession>
<keyword evidence="2" id="KW-1185">Reference proteome</keyword>
<dbReference type="EMBL" id="KV417563">
    <property type="protein sequence ID" value="KZP19445.1"/>
    <property type="molecule type" value="Genomic_DNA"/>
</dbReference>
<dbReference type="OrthoDB" id="2748701at2759"/>
<name>A0A166I189_9AGAM</name>
<evidence type="ECO:0000313" key="2">
    <source>
        <dbReference type="Proteomes" id="UP000076532"/>
    </source>
</evidence>
<reference evidence="1 2" key="1">
    <citation type="journal article" date="2016" name="Mol. Biol. Evol.">
        <title>Comparative Genomics of Early-Diverging Mushroom-Forming Fungi Provides Insights into the Origins of Lignocellulose Decay Capabilities.</title>
        <authorList>
            <person name="Nagy L.G."/>
            <person name="Riley R."/>
            <person name="Tritt A."/>
            <person name="Adam C."/>
            <person name="Daum C."/>
            <person name="Floudas D."/>
            <person name="Sun H."/>
            <person name="Yadav J.S."/>
            <person name="Pangilinan J."/>
            <person name="Larsson K.H."/>
            <person name="Matsuura K."/>
            <person name="Barry K."/>
            <person name="Labutti K."/>
            <person name="Kuo R."/>
            <person name="Ohm R.A."/>
            <person name="Bhattacharya S.S."/>
            <person name="Shirouzu T."/>
            <person name="Yoshinaga Y."/>
            <person name="Martin F.M."/>
            <person name="Grigoriev I.V."/>
            <person name="Hibbett D.S."/>
        </authorList>
    </citation>
    <scope>NUCLEOTIDE SEQUENCE [LARGE SCALE GENOMIC DNA]</scope>
    <source>
        <strain evidence="1 2">CBS 109695</strain>
    </source>
</reference>
<evidence type="ECO:0000313" key="1">
    <source>
        <dbReference type="EMBL" id="KZP19445.1"/>
    </source>
</evidence>
<evidence type="ECO:0008006" key="3">
    <source>
        <dbReference type="Google" id="ProtNLM"/>
    </source>
</evidence>
<gene>
    <name evidence="1" type="ORF">FIBSPDRAFT_932761</name>
</gene>
<proteinExistence type="predicted"/>
<dbReference type="Proteomes" id="UP000076532">
    <property type="component" value="Unassembled WGS sequence"/>
</dbReference>
<protein>
    <recommendedName>
        <fullName evidence="3">F-box domain-containing protein</fullName>
    </recommendedName>
</protein>
<dbReference type="AlphaFoldDB" id="A0A166I189"/>